<evidence type="ECO:0000313" key="1">
    <source>
        <dbReference type="EMBL" id="RMY07303.1"/>
    </source>
</evidence>
<sequence>MAQRDAPTTFFDLPQEVRDIIYTHWPKTAWIDVTQSYPSNTQTINREHDKSVLQPNISRVSHRMRGESLAVFYGKNKFLIDLRGWKHPEYPDTWTALTIVTKWLTAIGDENAARLRNLSFVGHSFSLHIAISYEDENPRIAMKLRPFDDKPKLAKNVPSGYSIDVAHGFAAQGMRAMLDEIESRRANADAGARRLTAADVVDICRSVERIRPFLCTRRSLGYRRAVLVSGDPWLWPTATAHLKKCHVCGDQGVDRAKS</sequence>
<dbReference type="AlphaFoldDB" id="A0A3M6YW95"/>
<reference evidence="1 2" key="1">
    <citation type="journal article" date="2018" name="BMC Genomics">
        <title>Genomic evidence for intraspecific hybridization in a clonal and extremely halotolerant yeast.</title>
        <authorList>
            <person name="Gostincar C."/>
            <person name="Stajich J.E."/>
            <person name="Zupancic J."/>
            <person name="Zalar P."/>
            <person name="Gunde-Cimerman N."/>
        </authorList>
    </citation>
    <scope>NUCLEOTIDE SEQUENCE [LARGE SCALE GENOMIC DNA]</scope>
    <source>
        <strain evidence="1 2">EXF-6669</strain>
    </source>
</reference>
<dbReference type="PANTHER" id="PTHR42085">
    <property type="entry name" value="F-BOX DOMAIN-CONTAINING PROTEIN"/>
    <property type="match status" value="1"/>
</dbReference>
<comment type="caution">
    <text evidence="1">The sequence shown here is derived from an EMBL/GenBank/DDBJ whole genome shotgun (WGS) entry which is preliminary data.</text>
</comment>
<dbReference type="EMBL" id="QWIL01001132">
    <property type="protein sequence ID" value="RMY07303.1"/>
    <property type="molecule type" value="Genomic_DNA"/>
</dbReference>
<dbReference type="OrthoDB" id="4217619at2759"/>
<dbReference type="PANTHER" id="PTHR42085:SF8">
    <property type="entry name" value="F-BOX DOMAIN-CONTAINING PROTEIN"/>
    <property type="match status" value="1"/>
</dbReference>
<dbReference type="Proteomes" id="UP000271337">
    <property type="component" value="Unassembled WGS sequence"/>
</dbReference>
<protein>
    <submittedName>
        <fullName evidence="1">Uncharacterized protein</fullName>
    </submittedName>
</protein>
<evidence type="ECO:0000313" key="2">
    <source>
        <dbReference type="Proteomes" id="UP000271337"/>
    </source>
</evidence>
<proteinExistence type="predicted"/>
<accession>A0A3M6YW95</accession>
<name>A0A3M6YW95_HORWE</name>
<gene>
    <name evidence="1" type="ORF">D0867_09391</name>
</gene>
<organism evidence="1 2">
    <name type="scientific">Hortaea werneckii</name>
    <name type="common">Black yeast</name>
    <name type="synonym">Cladosporium werneckii</name>
    <dbReference type="NCBI Taxonomy" id="91943"/>
    <lineage>
        <taxon>Eukaryota</taxon>
        <taxon>Fungi</taxon>
        <taxon>Dikarya</taxon>
        <taxon>Ascomycota</taxon>
        <taxon>Pezizomycotina</taxon>
        <taxon>Dothideomycetes</taxon>
        <taxon>Dothideomycetidae</taxon>
        <taxon>Mycosphaerellales</taxon>
        <taxon>Teratosphaeriaceae</taxon>
        <taxon>Hortaea</taxon>
    </lineage>
</organism>
<dbReference type="InterPro" id="IPR038883">
    <property type="entry name" value="AN11006-like"/>
</dbReference>